<evidence type="ECO:0000313" key="1">
    <source>
        <dbReference type="EMBL" id="KAJ1149579.1"/>
    </source>
</evidence>
<reference evidence="1" key="1">
    <citation type="journal article" date="2022" name="bioRxiv">
        <title>Sequencing and chromosome-scale assembly of the giantPleurodeles waltlgenome.</title>
        <authorList>
            <person name="Brown T."/>
            <person name="Elewa A."/>
            <person name="Iarovenko S."/>
            <person name="Subramanian E."/>
            <person name="Araus A.J."/>
            <person name="Petzold A."/>
            <person name="Susuki M."/>
            <person name="Suzuki K.-i.T."/>
            <person name="Hayashi T."/>
            <person name="Toyoda A."/>
            <person name="Oliveira C."/>
            <person name="Osipova E."/>
            <person name="Leigh N.D."/>
            <person name="Simon A."/>
            <person name="Yun M.H."/>
        </authorList>
    </citation>
    <scope>NUCLEOTIDE SEQUENCE</scope>
    <source>
        <strain evidence="1">20211129_DDA</strain>
        <tissue evidence="1">Liver</tissue>
    </source>
</reference>
<protein>
    <recommendedName>
        <fullName evidence="3">Retrotransposon gag domain-containing protein</fullName>
    </recommendedName>
</protein>
<keyword evidence="2" id="KW-1185">Reference proteome</keyword>
<proteinExistence type="predicted"/>
<dbReference type="Proteomes" id="UP001066276">
    <property type="component" value="Chromosome 5"/>
</dbReference>
<dbReference type="PANTHER" id="PTHR33198:SF20">
    <property type="entry name" value="RETROTRANSPOSON GAG DOMAIN-CONTAINING PROTEIN"/>
    <property type="match status" value="1"/>
</dbReference>
<name>A0AAV7R9V2_PLEWA</name>
<gene>
    <name evidence="1" type="ORF">NDU88_002386</name>
</gene>
<organism evidence="1 2">
    <name type="scientific">Pleurodeles waltl</name>
    <name type="common">Iberian ribbed newt</name>
    <dbReference type="NCBI Taxonomy" id="8319"/>
    <lineage>
        <taxon>Eukaryota</taxon>
        <taxon>Metazoa</taxon>
        <taxon>Chordata</taxon>
        <taxon>Craniata</taxon>
        <taxon>Vertebrata</taxon>
        <taxon>Euteleostomi</taxon>
        <taxon>Amphibia</taxon>
        <taxon>Batrachia</taxon>
        <taxon>Caudata</taxon>
        <taxon>Salamandroidea</taxon>
        <taxon>Salamandridae</taxon>
        <taxon>Pleurodelinae</taxon>
        <taxon>Pleurodeles</taxon>
    </lineage>
</organism>
<dbReference type="PANTHER" id="PTHR33198">
    <property type="entry name" value="ANK_REP_REGION DOMAIN-CONTAINING PROTEIN-RELATED"/>
    <property type="match status" value="1"/>
</dbReference>
<dbReference type="EMBL" id="JANPWB010000009">
    <property type="protein sequence ID" value="KAJ1149579.1"/>
    <property type="molecule type" value="Genomic_DNA"/>
</dbReference>
<comment type="caution">
    <text evidence="1">The sequence shown here is derived from an EMBL/GenBank/DDBJ whole genome shotgun (WGS) entry which is preliminary data.</text>
</comment>
<dbReference type="AlphaFoldDB" id="A0AAV7R9V2"/>
<accession>A0AAV7R9V2</accession>
<evidence type="ECO:0000313" key="2">
    <source>
        <dbReference type="Proteomes" id="UP001066276"/>
    </source>
</evidence>
<evidence type="ECO:0008006" key="3">
    <source>
        <dbReference type="Google" id="ProtNLM"/>
    </source>
</evidence>
<sequence>MGDGQPTNVFEMSLQMLDLQFTPKTYLVLEHHKFFSRMQSAEEDMTSYVAALRGLALSCRFEQLSDSPIRDQIVRCAYNKKIREKLLMKDPNLEEAIQIAKRMEHTALWLKEMDDSNKEGKQNIISEIKNKTKFLVNEENKKSTRSWEDPDGRKFGLREVKCYWCGVPWHIASS</sequence>